<dbReference type="PANTHER" id="PTHR45947:SF3">
    <property type="entry name" value="SULFOQUINOVOSYL TRANSFERASE SQD2"/>
    <property type="match status" value="1"/>
</dbReference>
<evidence type="ECO:0000256" key="1">
    <source>
        <dbReference type="SAM" id="Phobius"/>
    </source>
</evidence>
<dbReference type="Gene3D" id="3.40.50.2000">
    <property type="entry name" value="Glycogen Phosphorylase B"/>
    <property type="match status" value="2"/>
</dbReference>
<dbReference type="PANTHER" id="PTHR45947">
    <property type="entry name" value="SULFOQUINOVOSYL TRANSFERASE SQD2"/>
    <property type="match status" value="1"/>
</dbReference>
<name>A0A2H0WQF4_9BACT</name>
<evidence type="ECO:0008006" key="6">
    <source>
        <dbReference type="Google" id="ProtNLM"/>
    </source>
</evidence>
<evidence type="ECO:0000313" key="4">
    <source>
        <dbReference type="EMBL" id="PIS14894.1"/>
    </source>
</evidence>
<organism evidence="4 5">
    <name type="scientific">Candidatus Shapirobacteria bacterium CG09_land_8_20_14_0_10_39_12</name>
    <dbReference type="NCBI Taxonomy" id="1974885"/>
    <lineage>
        <taxon>Bacteria</taxon>
        <taxon>Candidatus Shapironibacteriota</taxon>
    </lineage>
</organism>
<keyword evidence="1" id="KW-1133">Transmembrane helix</keyword>
<dbReference type="InterPro" id="IPR050194">
    <property type="entry name" value="Glycosyltransferase_grp1"/>
</dbReference>
<dbReference type="SUPFAM" id="SSF53756">
    <property type="entry name" value="UDP-Glycosyltransferase/glycogen phosphorylase"/>
    <property type="match status" value="1"/>
</dbReference>
<dbReference type="AlphaFoldDB" id="A0A2H0WQF4"/>
<proteinExistence type="predicted"/>
<keyword evidence="1" id="KW-0812">Transmembrane</keyword>
<dbReference type="InterPro" id="IPR001296">
    <property type="entry name" value="Glyco_trans_1"/>
</dbReference>
<evidence type="ECO:0000313" key="5">
    <source>
        <dbReference type="Proteomes" id="UP000230775"/>
    </source>
</evidence>
<feature type="transmembrane region" description="Helical" evidence="1">
    <location>
        <begin position="426"/>
        <end position="445"/>
    </location>
</feature>
<feature type="domain" description="Glycosyltransferase subfamily 4-like N-terminal" evidence="3">
    <location>
        <begin position="15"/>
        <end position="188"/>
    </location>
</feature>
<dbReference type="Proteomes" id="UP000230775">
    <property type="component" value="Unassembled WGS sequence"/>
</dbReference>
<dbReference type="EMBL" id="PEZI01000006">
    <property type="protein sequence ID" value="PIS14894.1"/>
    <property type="molecule type" value="Genomic_DNA"/>
</dbReference>
<dbReference type="Pfam" id="PF00534">
    <property type="entry name" value="Glycos_transf_1"/>
    <property type="match status" value="1"/>
</dbReference>
<comment type="caution">
    <text evidence="4">The sequence shown here is derived from an EMBL/GenBank/DDBJ whole genome shotgun (WGS) entry which is preliminary data.</text>
</comment>
<evidence type="ECO:0000259" key="2">
    <source>
        <dbReference type="Pfam" id="PF00534"/>
    </source>
</evidence>
<dbReference type="InterPro" id="IPR028098">
    <property type="entry name" value="Glyco_trans_4-like_N"/>
</dbReference>
<keyword evidence="1" id="KW-0472">Membrane</keyword>
<dbReference type="GO" id="GO:0016757">
    <property type="term" value="F:glycosyltransferase activity"/>
    <property type="evidence" value="ECO:0007669"/>
    <property type="project" value="InterPro"/>
</dbReference>
<gene>
    <name evidence="4" type="ORF">COT64_00225</name>
</gene>
<accession>A0A2H0WQF4</accession>
<dbReference type="Pfam" id="PF13439">
    <property type="entry name" value="Glyco_transf_4"/>
    <property type="match status" value="1"/>
</dbReference>
<evidence type="ECO:0000259" key="3">
    <source>
        <dbReference type="Pfam" id="PF13439"/>
    </source>
</evidence>
<feature type="domain" description="Glycosyl transferase family 1" evidence="2">
    <location>
        <begin position="191"/>
        <end position="355"/>
    </location>
</feature>
<protein>
    <recommendedName>
        <fullName evidence="6">Glycosyltransferase family 1 protein</fullName>
    </recommendedName>
</protein>
<sequence>MKIVFTSMFRESMGGGVGRLTEDIVNAFSRKHAILYIRPGNNSRLIKEGSITFLEIKAGGKNEIAIPNLGTKNNKLIFNSLKDFSPDIIHSQDPGPISLLVQMWAKDKNLPYFYTSHVLPTKTAEFNLVEFSKKLGKLVDSKLLRKYFLNFFNRCSAVIALNKRALKDIRHFGYKGKIYLIPNGRDLSFYQKKKVIDPEMINLIFVGYLTRRKNQNYLIETIRHLSSNYQLNLAGPYIDEKYYCELVNLAKKYNLSNVRFLGRVDHTQVPKLLSESKIFVSASKMEVQSLAVMEALASGTPVVGLSNETIDEFVDRSCGYNFPPNTSCKVFAEKIKEICNLSEDEYLVLSNNSRQKVEKLDWVNVVEMTMEAYKEGIQNNNIILEKQLNENNSHWLSKFENIFKKNDRRREKERNILFKKFGKEDVTIYMLVLVTFLGNYFYSFYNGASNLLEKFKD</sequence>
<reference evidence="5" key="1">
    <citation type="submission" date="2017-09" db="EMBL/GenBank/DDBJ databases">
        <title>Depth-based differentiation of microbial function through sediment-hosted aquifers and enrichment of novel symbionts in the deep terrestrial subsurface.</title>
        <authorList>
            <person name="Probst A.J."/>
            <person name="Ladd B."/>
            <person name="Jarett J.K."/>
            <person name="Geller-Mcgrath D.E."/>
            <person name="Sieber C.M.K."/>
            <person name="Emerson J.B."/>
            <person name="Anantharaman K."/>
            <person name="Thomas B.C."/>
            <person name="Malmstrom R."/>
            <person name="Stieglmeier M."/>
            <person name="Klingl A."/>
            <person name="Woyke T."/>
            <person name="Ryan C.M."/>
            <person name="Banfield J.F."/>
        </authorList>
    </citation>
    <scope>NUCLEOTIDE SEQUENCE [LARGE SCALE GENOMIC DNA]</scope>
</reference>